<accession>A0A6F8PSG0</accession>
<feature type="chain" id="PRO_5026128773" description="Lipoprotein" evidence="1">
    <location>
        <begin position="19"/>
        <end position="207"/>
    </location>
</feature>
<dbReference type="Proteomes" id="UP000501726">
    <property type="component" value="Chromosome"/>
</dbReference>
<proteinExistence type="predicted"/>
<sequence>MRFSKAVLGSAMAAALLAGCQSLEVYDPDSKKAVVNVNLQPAVFDPDSKAPLTDAAKPKVAQLFEVHHDGRIYSFYDFAEYQSFLAVGETPFQLTRIGAGPKGETMVFGLTKDDKKKGEKTPAVMLMDGKADVAGEFYGEIKRHGRIYVFDNKADMDGVRQLGEAVFMYTEIGGGINGETVVYVLNKGNNKVKPVKLMEKYHAINAK</sequence>
<protein>
    <recommendedName>
        <fullName evidence="4">Lipoprotein</fullName>
    </recommendedName>
</protein>
<reference evidence="3" key="1">
    <citation type="submission" date="2019-11" db="EMBL/GenBank/DDBJ databases">
        <title>Isolation and characterization of two novel species in the genus Thiomicrorhabdus.</title>
        <authorList>
            <person name="Mochizuki J."/>
            <person name="Kojima H."/>
            <person name="Fukui M."/>
        </authorList>
    </citation>
    <scope>NUCLEOTIDE SEQUENCE [LARGE SCALE GENOMIC DNA]</scope>
    <source>
        <strain evidence="3">aks77</strain>
    </source>
</reference>
<evidence type="ECO:0008006" key="4">
    <source>
        <dbReference type="Google" id="ProtNLM"/>
    </source>
</evidence>
<keyword evidence="1" id="KW-0732">Signal</keyword>
<feature type="signal peptide" evidence="1">
    <location>
        <begin position="1"/>
        <end position="18"/>
    </location>
</feature>
<evidence type="ECO:0000256" key="1">
    <source>
        <dbReference type="SAM" id="SignalP"/>
    </source>
</evidence>
<name>A0A6F8PSG0_9GAMM</name>
<gene>
    <name evidence="2" type="ORF">THMIRHAS_04450</name>
</gene>
<dbReference type="KEGG" id="tse:THMIRHAS_04450"/>
<keyword evidence="3" id="KW-1185">Reference proteome</keyword>
<dbReference type="PROSITE" id="PS51257">
    <property type="entry name" value="PROKAR_LIPOPROTEIN"/>
    <property type="match status" value="1"/>
</dbReference>
<dbReference type="AlphaFoldDB" id="A0A6F8PSG0"/>
<organism evidence="2 3">
    <name type="scientific">Thiosulfatimonas sediminis</name>
    <dbReference type="NCBI Taxonomy" id="2675054"/>
    <lineage>
        <taxon>Bacteria</taxon>
        <taxon>Pseudomonadati</taxon>
        <taxon>Pseudomonadota</taxon>
        <taxon>Gammaproteobacteria</taxon>
        <taxon>Thiotrichales</taxon>
        <taxon>Piscirickettsiaceae</taxon>
        <taxon>Thiosulfatimonas</taxon>
    </lineage>
</organism>
<evidence type="ECO:0000313" key="2">
    <source>
        <dbReference type="EMBL" id="BBP45072.1"/>
    </source>
</evidence>
<dbReference type="EMBL" id="AP021889">
    <property type="protein sequence ID" value="BBP45072.1"/>
    <property type="molecule type" value="Genomic_DNA"/>
</dbReference>
<evidence type="ECO:0000313" key="3">
    <source>
        <dbReference type="Proteomes" id="UP000501726"/>
    </source>
</evidence>